<dbReference type="AlphaFoldDB" id="A0A7L9UBU6"/>
<dbReference type="GO" id="GO:0052621">
    <property type="term" value="F:diguanylate cyclase activity"/>
    <property type="evidence" value="ECO:0007669"/>
    <property type="project" value="UniProtKB-EC"/>
</dbReference>
<dbReference type="PROSITE" id="PS50887">
    <property type="entry name" value="GGDEF"/>
    <property type="match status" value="1"/>
</dbReference>
<dbReference type="PANTHER" id="PTHR45138">
    <property type="entry name" value="REGULATORY COMPONENTS OF SENSORY TRANSDUCTION SYSTEM"/>
    <property type="match status" value="1"/>
</dbReference>
<dbReference type="Pfam" id="PF00990">
    <property type="entry name" value="GGDEF"/>
    <property type="match status" value="1"/>
</dbReference>
<sequence>MLGIDNNSFIIISAAFGLLCGFLFFSVRVGFPKTIAGLSEWGWACLLMVIAALGFTTRGKLPVLFSSYFPNLLIPFGVIVMHRSLAMFGNLTVSERPLFALLCGASVALGWVTFVVDDYGIRVIIVSALLTVLFGACSVSLTRYHLKRFPEWFTCSMYATTALVMGARCVSALVSGQTLIRENDTSTIHDLYILAFPFSLVAMSLGFLLMANRALQGRLELQALHDPMSGALRRDAFLETVEREIAVSRRYGSPLSLLITDLDNFKAINDTYGHLIGDKVITNFSAQATQLLRAQDVIGRYGGEEFVVLLPQTGIEAALAIANRICTCIAETNAKGVPPYTVSIGAACLNMNNPDLLSLLDAADMALYAAKRAGKNRAIAAPMKPAV</sequence>
<dbReference type="Proteomes" id="UP000593875">
    <property type="component" value="Plasmid unnamed1"/>
</dbReference>
<dbReference type="Gene3D" id="3.30.70.270">
    <property type="match status" value="1"/>
</dbReference>
<evidence type="ECO:0000256" key="3">
    <source>
        <dbReference type="SAM" id="Phobius"/>
    </source>
</evidence>
<dbReference type="NCBIfam" id="TIGR00254">
    <property type="entry name" value="GGDEF"/>
    <property type="match status" value="1"/>
</dbReference>
<keyword evidence="6" id="KW-1185">Reference proteome</keyword>
<dbReference type="SUPFAM" id="SSF55073">
    <property type="entry name" value="Nucleotide cyclase"/>
    <property type="match status" value="1"/>
</dbReference>
<dbReference type="EC" id="2.7.7.65" evidence="1"/>
<keyword evidence="3" id="KW-0472">Membrane</keyword>
<proteinExistence type="predicted"/>
<evidence type="ECO:0000313" key="6">
    <source>
        <dbReference type="Proteomes" id="UP000593875"/>
    </source>
</evidence>
<feature type="transmembrane region" description="Helical" evidence="3">
    <location>
        <begin position="98"/>
        <end position="116"/>
    </location>
</feature>
<comment type="catalytic activity">
    <reaction evidence="2">
        <text>2 GTP = 3',3'-c-di-GMP + 2 diphosphate</text>
        <dbReference type="Rhea" id="RHEA:24898"/>
        <dbReference type="ChEBI" id="CHEBI:33019"/>
        <dbReference type="ChEBI" id="CHEBI:37565"/>
        <dbReference type="ChEBI" id="CHEBI:58805"/>
        <dbReference type="EC" id="2.7.7.65"/>
    </reaction>
</comment>
<dbReference type="InterPro" id="IPR050469">
    <property type="entry name" value="Diguanylate_Cyclase"/>
</dbReference>
<name>A0A7L9UBU6_9BURK</name>
<dbReference type="EMBL" id="CP062942">
    <property type="protein sequence ID" value="QOL52280.1"/>
    <property type="molecule type" value="Genomic_DNA"/>
</dbReference>
<gene>
    <name evidence="5" type="ORF">LPB04_23490</name>
</gene>
<dbReference type="CDD" id="cd01949">
    <property type="entry name" value="GGDEF"/>
    <property type="match status" value="1"/>
</dbReference>
<feature type="transmembrane region" description="Helical" evidence="3">
    <location>
        <begin position="38"/>
        <end position="56"/>
    </location>
</feature>
<dbReference type="PANTHER" id="PTHR45138:SF9">
    <property type="entry name" value="DIGUANYLATE CYCLASE DGCM-RELATED"/>
    <property type="match status" value="1"/>
</dbReference>
<geneLocation type="plasmid" evidence="5 6">
    <name>unnamed1</name>
</geneLocation>
<evidence type="ECO:0000259" key="4">
    <source>
        <dbReference type="PROSITE" id="PS50887"/>
    </source>
</evidence>
<feature type="transmembrane region" description="Helical" evidence="3">
    <location>
        <begin position="122"/>
        <end position="146"/>
    </location>
</feature>
<keyword evidence="5" id="KW-0614">Plasmid</keyword>
<evidence type="ECO:0000256" key="1">
    <source>
        <dbReference type="ARBA" id="ARBA00012528"/>
    </source>
</evidence>
<dbReference type="GO" id="GO:1902201">
    <property type="term" value="P:negative regulation of bacterial-type flagellum-dependent cell motility"/>
    <property type="evidence" value="ECO:0007669"/>
    <property type="project" value="TreeGrafter"/>
</dbReference>
<organism evidence="5 6">
    <name type="scientific">Massilia litorea</name>
    <dbReference type="NCBI Taxonomy" id="2769491"/>
    <lineage>
        <taxon>Bacteria</taxon>
        <taxon>Pseudomonadati</taxon>
        <taxon>Pseudomonadota</taxon>
        <taxon>Betaproteobacteria</taxon>
        <taxon>Burkholderiales</taxon>
        <taxon>Oxalobacteraceae</taxon>
        <taxon>Telluria group</taxon>
        <taxon>Massilia</taxon>
    </lineage>
</organism>
<dbReference type="RefSeq" id="WP_193689242.1">
    <property type="nucleotide sequence ID" value="NZ_CP062942.1"/>
</dbReference>
<accession>A0A7L9UBU6</accession>
<feature type="domain" description="GGDEF" evidence="4">
    <location>
        <begin position="253"/>
        <end position="383"/>
    </location>
</feature>
<keyword evidence="3" id="KW-1133">Transmembrane helix</keyword>
<feature type="transmembrane region" description="Helical" evidence="3">
    <location>
        <begin position="6"/>
        <end position="26"/>
    </location>
</feature>
<dbReference type="InterPro" id="IPR029787">
    <property type="entry name" value="Nucleotide_cyclase"/>
</dbReference>
<feature type="transmembrane region" description="Helical" evidence="3">
    <location>
        <begin position="192"/>
        <end position="211"/>
    </location>
</feature>
<dbReference type="SMART" id="SM00267">
    <property type="entry name" value="GGDEF"/>
    <property type="match status" value="1"/>
</dbReference>
<feature type="transmembrane region" description="Helical" evidence="3">
    <location>
        <begin position="158"/>
        <end position="180"/>
    </location>
</feature>
<dbReference type="InterPro" id="IPR000160">
    <property type="entry name" value="GGDEF_dom"/>
</dbReference>
<feature type="transmembrane region" description="Helical" evidence="3">
    <location>
        <begin position="68"/>
        <end position="86"/>
    </location>
</feature>
<dbReference type="GO" id="GO:0043709">
    <property type="term" value="P:cell adhesion involved in single-species biofilm formation"/>
    <property type="evidence" value="ECO:0007669"/>
    <property type="project" value="TreeGrafter"/>
</dbReference>
<dbReference type="KEGG" id="mlir:LPB04_23490"/>
<protein>
    <recommendedName>
        <fullName evidence="1">diguanylate cyclase</fullName>
        <ecNumber evidence="1">2.7.7.65</ecNumber>
    </recommendedName>
</protein>
<dbReference type="FunFam" id="3.30.70.270:FF:000001">
    <property type="entry name" value="Diguanylate cyclase domain protein"/>
    <property type="match status" value="1"/>
</dbReference>
<keyword evidence="3" id="KW-0812">Transmembrane</keyword>
<dbReference type="InterPro" id="IPR043128">
    <property type="entry name" value="Rev_trsase/Diguanyl_cyclase"/>
</dbReference>
<reference evidence="5 6" key="1">
    <citation type="submission" date="2020-10" db="EMBL/GenBank/DDBJ databases">
        <title>Genome sequencing of Massilia sp. LPB0304.</title>
        <authorList>
            <person name="Kim J."/>
        </authorList>
    </citation>
    <scope>NUCLEOTIDE SEQUENCE [LARGE SCALE GENOMIC DNA]</scope>
    <source>
        <strain evidence="5 6">LPB0304</strain>
        <plasmid evidence="5 6">unnamed1</plasmid>
    </source>
</reference>
<dbReference type="GO" id="GO:0005886">
    <property type="term" value="C:plasma membrane"/>
    <property type="evidence" value="ECO:0007669"/>
    <property type="project" value="TreeGrafter"/>
</dbReference>
<evidence type="ECO:0000256" key="2">
    <source>
        <dbReference type="ARBA" id="ARBA00034247"/>
    </source>
</evidence>
<evidence type="ECO:0000313" key="5">
    <source>
        <dbReference type="EMBL" id="QOL52280.1"/>
    </source>
</evidence>